<evidence type="ECO:0000313" key="1">
    <source>
        <dbReference type="EMBL" id="KAF0755104.1"/>
    </source>
</evidence>
<organism evidence="1 2">
    <name type="scientific">Aphis craccivora</name>
    <name type="common">Cowpea aphid</name>
    <dbReference type="NCBI Taxonomy" id="307492"/>
    <lineage>
        <taxon>Eukaryota</taxon>
        <taxon>Metazoa</taxon>
        <taxon>Ecdysozoa</taxon>
        <taxon>Arthropoda</taxon>
        <taxon>Hexapoda</taxon>
        <taxon>Insecta</taxon>
        <taxon>Pterygota</taxon>
        <taxon>Neoptera</taxon>
        <taxon>Paraneoptera</taxon>
        <taxon>Hemiptera</taxon>
        <taxon>Sternorrhyncha</taxon>
        <taxon>Aphidomorpha</taxon>
        <taxon>Aphidoidea</taxon>
        <taxon>Aphididae</taxon>
        <taxon>Aphidini</taxon>
        <taxon>Aphis</taxon>
        <taxon>Aphis</taxon>
    </lineage>
</organism>
<keyword evidence="2" id="KW-1185">Reference proteome</keyword>
<dbReference type="InterPro" id="IPR012337">
    <property type="entry name" value="RNaseH-like_sf"/>
</dbReference>
<reference evidence="1 2" key="1">
    <citation type="submission" date="2019-08" db="EMBL/GenBank/DDBJ databases">
        <title>Whole genome of Aphis craccivora.</title>
        <authorList>
            <person name="Voronova N.V."/>
            <person name="Shulinski R.S."/>
            <person name="Bandarenka Y.V."/>
            <person name="Zhorov D.G."/>
            <person name="Warner D."/>
        </authorList>
    </citation>
    <scope>NUCLEOTIDE SEQUENCE [LARGE SCALE GENOMIC DNA]</scope>
    <source>
        <strain evidence="1">180601</strain>
        <tissue evidence="1">Whole Body</tissue>
    </source>
</reference>
<dbReference type="SUPFAM" id="SSF53098">
    <property type="entry name" value="Ribonuclease H-like"/>
    <property type="match status" value="1"/>
</dbReference>
<proteinExistence type="predicted"/>
<evidence type="ECO:0000313" key="2">
    <source>
        <dbReference type="Proteomes" id="UP000478052"/>
    </source>
</evidence>
<gene>
    <name evidence="1" type="ORF">FWK35_00010092</name>
</gene>
<dbReference type="EMBL" id="VUJU01004232">
    <property type="protein sequence ID" value="KAF0755104.1"/>
    <property type="molecule type" value="Genomic_DNA"/>
</dbReference>
<dbReference type="OrthoDB" id="6625366at2759"/>
<dbReference type="AlphaFoldDB" id="A0A6G0YFU5"/>
<dbReference type="Proteomes" id="UP000478052">
    <property type="component" value="Unassembled WGS sequence"/>
</dbReference>
<accession>A0A6G0YFU5</accession>
<comment type="caution">
    <text evidence="1">The sequence shown here is derived from an EMBL/GenBank/DDBJ whole genome shotgun (WGS) entry which is preliminary data.</text>
</comment>
<sequence length="186" mass="22095">MSKYFSIKIQDTSLDFHRFHFFNRVLINKAPNEIGAAINKKMENVLNKNKGFIILQNISKIINGEKPDENNIPEDITTDDISHFKYAPVSSVEFERSFSTYKSILSDQRRSFLFENIRQHIIIQCNSDFVQRTKLNIFQQFSKNREKQNKNGGKREFLHKTSFRPNRFFYMVYNTNYLHITISKPL</sequence>
<protein>
    <submittedName>
        <fullName evidence="1">DUF659 domain-containing protein</fullName>
    </submittedName>
</protein>
<name>A0A6G0YFU5_APHCR</name>